<dbReference type="OrthoDB" id="529367at2759"/>
<dbReference type="EMBL" id="CAJNOC010000103">
    <property type="protein sequence ID" value="CAF0715224.1"/>
    <property type="molecule type" value="Genomic_DNA"/>
</dbReference>
<evidence type="ECO:0000256" key="1">
    <source>
        <dbReference type="ARBA" id="ARBA00004141"/>
    </source>
</evidence>
<keyword evidence="9" id="KW-1185">Reference proteome</keyword>
<feature type="transmembrane region" description="Helical" evidence="7">
    <location>
        <begin position="186"/>
        <end position="208"/>
    </location>
</feature>
<dbReference type="PANTHER" id="PTHR20855:SF143">
    <property type="entry name" value="MEMBRANE PROGESTIN RECEPTOR EPSILON"/>
    <property type="match status" value="1"/>
</dbReference>
<dbReference type="GO" id="GO:0038023">
    <property type="term" value="F:signaling receptor activity"/>
    <property type="evidence" value="ECO:0007669"/>
    <property type="project" value="TreeGrafter"/>
</dbReference>
<accession>A0A813M7P5</accession>
<evidence type="ECO:0000256" key="3">
    <source>
        <dbReference type="ARBA" id="ARBA00022692"/>
    </source>
</evidence>
<evidence type="ECO:0000256" key="5">
    <source>
        <dbReference type="ARBA" id="ARBA00023136"/>
    </source>
</evidence>
<keyword evidence="6" id="KW-0479">Metal-binding</keyword>
<feature type="transmembrane region" description="Helical" evidence="7">
    <location>
        <begin position="257"/>
        <end position="275"/>
    </location>
</feature>
<feature type="binding site" evidence="6">
    <location>
        <position position="297"/>
    </location>
    <ligand>
        <name>Zn(2+)</name>
        <dbReference type="ChEBI" id="CHEBI:29105"/>
    </ligand>
</feature>
<dbReference type="PANTHER" id="PTHR20855">
    <property type="entry name" value="ADIPOR/PROGESTIN RECEPTOR-RELATED"/>
    <property type="match status" value="1"/>
</dbReference>
<feature type="transmembrane region" description="Helical" evidence="7">
    <location>
        <begin position="214"/>
        <end position="236"/>
    </location>
</feature>
<evidence type="ECO:0000256" key="2">
    <source>
        <dbReference type="ARBA" id="ARBA00007018"/>
    </source>
</evidence>
<feature type="binding site" evidence="6">
    <location>
        <position position="105"/>
    </location>
    <ligand>
        <name>Zn(2+)</name>
        <dbReference type="ChEBI" id="CHEBI:29105"/>
    </ligand>
</feature>
<evidence type="ECO:0000313" key="8">
    <source>
        <dbReference type="EMBL" id="CAF0715224.1"/>
    </source>
</evidence>
<keyword evidence="5 7" id="KW-0472">Membrane</keyword>
<proteinExistence type="inferred from homology"/>
<evidence type="ECO:0000313" key="9">
    <source>
        <dbReference type="Proteomes" id="UP000663879"/>
    </source>
</evidence>
<feature type="transmembrane region" description="Helical" evidence="7">
    <location>
        <begin position="157"/>
        <end position="179"/>
    </location>
</feature>
<dbReference type="InterPro" id="IPR004254">
    <property type="entry name" value="AdipoR/HlyIII-related"/>
</dbReference>
<feature type="transmembrane region" description="Helical" evidence="7">
    <location>
        <begin position="348"/>
        <end position="367"/>
    </location>
</feature>
<keyword evidence="6" id="KW-0862">Zinc</keyword>
<reference evidence="8" key="1">
    <citation type="submission" date="2021-02" db="EMBL/GenBank/DDBJ databases">
        <authorList>
            <person name="Nowell W R."/>
        </authorList>
    </citation>
    <scope>NUCLEOTIDE SEQUENCE</scope>
    <source>
        <strain evidence="8">Ploen Becks lab</strain>
    </source>
</reference>
<gene>
    <name evidence="8" type="ORF">OXX778_LOCUS1561</name>
</gene>
<comment type="caution">
    <text evidence="8">The sequence shown here is derived from an EMBL/GenBank/DDBJ whole genome shotgun (WGS) entry which is preliminary data.</text>
</comment>
<keyword evidence="3 7" id="KW-0812">Transmembrane</keyword>
<dbReference type="Pfam" id="PF03006">
    <property type="entry name" value="HlyIII"/>
    <property type="match status" value="1"/>
</dbReference>
<dbReference type="GO" id="GO:0016020">
    <property type="term" value="C:membrane"/>
    <property type="evidence" value="ECO:0007669"/>
    <property type="project" value="UniProtKB-SubCell"/>
</dbReference>
<comment type="subcellular location">
    <subcellularLocation>
        <location evidence="1">Membrane</location>
        <topology evidence="1">Multi-pass membrane protein</topology>
    </subcellularLocation>
</comment>
<sequence>MEKLSKKKYSYLNHKQVPCEFQELFIYTGYRSPNSSFRSCLKSIFCLDNNETINFWTHFIPFLVALVSFLKHILNESFLNDRLAHPLLIYLFTIFFYLFMSSLAHMLNCMSPIARHVCFILDYLSISTYGMGCAIAYKTYTLSTIKSIQIDKLFDYYILLVLIVSSLSNIMSCSSRFVILPFKRNMLRAFSFIFQYIFVNLPILYRYIYFYHPFIFKNISFMFSFLSSSEITVVHMMSHDTNNNNNNNFNFKIGSDLFYLGQLIAALASAILYIFHVPERFWPGRFDIIGQSHQIFHLTSFVCSWCQFMALKYDMRQLVEMINEHSIIDKMSFGYSIVPLFNFKISNFMIMGLCLVVNFFILIYYYFKAVNFNPWINLNKQQDKNKISNKSKKRLINKFIKKE</sequence>
<keyword evidence="4 7" id="KW-1133">Transmembrane helix</keyword>
<organism evidence="8 9">
    <name type="scientific">Brachionus calyciflorus</name>
    <dbReference type="NCBI Taxonomy" id="104777"/>
    <lineage>
        <taxon>Eukaryota</taxon>
        <taxon>Metazoa</taxon>
        <taxon>Spiralia</taxon>
        <taxon>Gnathifera</taxon>
        <taxon>Rotifera</taxon>
        <taxon>Eurotatoria</taxon>
        <taxon>Monogononta</taxon>
        <taxon>Pseudotrocha</taxon>
        <taxon>Ploima</taxon>
        <taxon>Brachionidae</taxon>
        <taxon>Brachionus</taxon>
    </lineage>
</organism>
<name>A0A813M7P5_9BILA</name>
<comment type="similarity">
    <text evidence="2">Belongs to the ADIPOR family.</text>
</comment>
<dbReference type="Proteomes" id="UP000663879">
    <property type="component" value="Unassembled WGS sequence"/>
</dbReference>
<dbReference type="AlphaFoldDB" id="A0A813M7P5"/>
<dbReference type="GO" id="GO:0046872">
    <property type="term" value="F:metal ion binding"/>
    <property type="evidence" value="ECO:0007669"/>
    <property type="project" value="UniProtKB-KW"/>
</dbReference>
<feature type="binding site" evidence="6">
    <location>
        <position position="293"/>
    </location>
    <ligand>
        <name>Zn(2+)</name>
        <dbReference type="ChEBI" id="CHEBI:29105"/>
    </ligand>
</feature>
<feature type="transmembrane region" description="Helical" evidence="7">
    <location>
        <begin position="119"/>
        <end position="137"/>
    </location>
</feature>
<evidence type="ECO:0000256" key="4">
    <source>
        <dbReference type="ARBA" id="ARBA00022989"/>
    </source>
</evidence>
<feature type="transmembrane region" description="Helical" evidence="7">
    <location>
        <begin position="87"/>
        <end position="107"/>
    </location>
</feature>
<evidence type="ECO:0000256" key="7">
    <source>
        <dbReference type="SAM" id="Phobius"/>
    </source>
</evidence>
<feature type="transmembrane region" description="Helical" evidence="7">
    <location>
        <begin position="55"/>
        <end position="75"/>
    </location>
</feature>
<protein>
    <submittedName>
        <fullName evidence="8">Uncharacterized protein</fullName>
    </submittedName>
</protein>
<evidence type="ECO:0000256" key="6">
    <source>
        <dbReference type="PIRSR" id="PIRSR604254-1"/>
    </source>
</evidence>